<dbReference type="PIRSF" id="PIRSF004848">
    <property type="entry name" value="YBL036c_PLPDEIII"/>
    <property type="match status" value="1"/>
</dbReference>
<dbReference type="PANTHER" id="PTHR10146:SF14">
    <property type="entry name" value="PYRIDOXAL PHOSPHATE HOMEOSTASIS PROTEIN"/>
    <property type="match status" value="1"/>
</dbReference>
<dbReference type="FunFam" id="3.20.20.10:FF:000018">
    <property type="entry name" value="Pyridoxal phosphate homeostasis protein"/>
    <property type="match status" value="1"/>
</dbReference>
<evidence type="ECO:0000256" key="4">
    <source>
        <dbReference type="RuleBase" id="RU004514"/>
    </source>
</evidence>
<comment type="cofactor">
    <cofactor evidence="3">
        <name>pyridoxal 5'-phosphate</name>
        <dbReference type="ChEBI" id="CHEBI:597326"/>
    </cofactor>
</comment>
<dbReference type="RefSeq" id="WP_089842251.1">
    <property type="nucleotide sequence ID" value="NZ_FNEJ01000001.1"/>
</dbReference>
<dbReference type="InterPro" id="IPR029066">
    <property type="entry name" value="PLP-binding_barrel"/>
</dbReference>
<feature type="domain" description="Alanine racemase N-terminal" evidence="5">
    <location>
        <begin position="14"/>
        <end position="214"/>
    </location>
</feature>
<dbReference type="AlphaFoldDB" id="A0A1G8I167"/>
<organism evidence="6 7">
    <name type="scientific">Salipiger marinus</name>
    <dbReference type="NCBI Taxonomy" id="555512"/>
    <lineage>
        <taxon>Bacteria</taxon>
        <taxon>Pseudomonadati</taxon>
        <taxon>Pseudomonadota</taxon>
        <taxon>Alphaproteobacteria</taxon>
        <taxon>Rhodobacterales</taxon>
        <taxon>Roseobacteraceae</taxon>
        <taxon>Salipiger</taxon>
    </lineage>
</organism>
<comment type="function">
    <text evidence="2">Pyridoxal 5'-phosphate (PLP)-binding protein, which is involved in PLP homeostasis.</text>
</comment>
<evidence type="ECO:0000256" key="1">
    <source>
        <dbReference type="ARBA" id="ARBA00022898"/>
    </source>
</evidence>
<feature type="modified residue" description="N6-(pyridoxal phosphate)lysine" evidence="2 3">
    <location>
        <position position="31"/>
    </location>
</feature>
<evidence type="ECO:0000256" key="2">
    <source>
        <dbReference type="HAMAP-Rule" id="MF_02087"/>
    </source>
</evidence>
<proteinExistence type="inferred from homology"/>
<dbReference type="EMBL" id="FNEJ01000001">
    <property type="protein sequence ID" value="SDI12735.1"/>
    <property type="molecule type" value="Genomic_DNA"/>
</dbReference>
<evidence type="ECO:0000259" key="5">
    <source>
        <dbReference type="Pfam" id="PF01168"/>
    </source>
</evidence>
<gene>
    <name evidence="6" type="ORF">SAMN04487993_1001167</name>
</gene>
<sequence length="217" mass="23144">MGLTDITARVAKAEAAAGRAPGSVQLIAVSKVQPDARVEAVLDQGHRLFGENKVQEAAGKWPDFQQRFPGAQVHLIGPLQTNKARQAMTLFSAIQTLDRPKLASTLARLAQELGHCPQIFVQVNTGEEPQKAGILPAETDAFIAEARALDLPVTGLMCIPPVDEAPGPHFAHLARLAERNGLADLSMGMSADFEEAITHGATHIRVGSAIFGERDYG</sequence>
<dbReference type="Proteomes" id="UP000199093">
    <property type="component" value="Unassembled WGS sequence"/>
</dbReference>
<dbReference type="Pfam" id="PF01168">
    <property type="entry name" value="Ala_racemase_N"/>
    <property type="match status" value="1"/>
</dbReference>
<comment type="similarity">
    <text evidence="2 4">Belongs to the pyridoxal phosphate-binding protein YggS/PROSC family.</text>
</comment>
<dbReference type="Gene3D" id="3.20.20.10">
    <property type="entry name" value="Alanine racemase"/>
    <property type="match status" value="1"/>
</dbReference>
<dbReference type="HAMAP" id="MF_02087">
    <property type="entry name" value="PLP_homeostasis"/>
    <property type="match status" value="1"/>
</dbReference>
<dbReference type="STRING" id="555512.SAMN04487993_1001167"/>
<dbReference type="CDD" id="cd00635">
    <property type="entry name" value="PLPDE_III_YBL036c_like"/>
    <property type="match status" value="1"/>
</dbReference>
<evidence type="ECO:0000313" key="6">
    <source>
        <dbReference type="EMBL" id="SDI12735.1"/>
    </source>
</evidence>
<dbReference type="InterPro" id="IPR011078">
    <property type="entry name" value="PyrdxlP_homeostasis"/>
</dbReference>
<dbReference type="InterPro" id="IPR001608">
    <property type="entry name" value="Ala_racemase_N"/>
</dbReference>
<name>A0A1G8I167_9RHOB</name>
<reference evidence="6 7" key="1">
    <citation type="submission" date="2016-10" db="EMBL/GenBank/DDBJ databases">
        <authorList>
            <person name="de Groot N.N."/>
        </authorList>
    </citation>
    <scope>NUCLEOTIDE SEQUENCE [LARGE SCALE GENOMIC DNA]</scope>
    <source>
        <strain evidence="6 7">DSM 26424</strain>
    </source>
</reference>
<dbReference type="SUPFAM" id="SSF51419">
    <property type="entry name" value="PLP-binding barrel"/>
    <property type="match status" value="1"/>
</dbReference>
<evidence type="ECO:0000256" key="3">
    <source>
        <dbReference type="PIRSR" id="PIRSR004848-1"/>
    </source>
</evidence>
<accession>A0A1G8I167</accession>
<keyword evidence="7" id="KW-1185">Reference proteome</keyword>
<protein>
    <recommendedName>
        <fullName evidence="2">Pyridoxal phosphate homeostasis protein</fullName>
        <shortName evidence="2">PLP homeostasis protein</shortName>
    </recommendedName>
</protein>
<dbReference type="GO" id="GO:0030170">
    <property type="term" value="F:pyridoxal phosphate binding"/>
    <property type="evidence" value="ECO:0007669"/>
    <property type="project" value="UniProtKB-UniRule"/>
</dbReference>
<dbReference type="NCBIfam" id="TIGR00044">
    <property type="entry name" value="YggS family pyridoxal phosphate-dependent enzyme"/>
    <property type="match status" value="1"/>
</dbReference>
<dbReference type="OrthoDB" id="9804072at2"/>
<dbReference type="PANTHER" id="PTHR10146">
    <property type="entry name" value="PROLINE SYNTHETASE CO-TRANSCRIBED BACTERIAL HOMOLOG PROTEIN"/>
    <property type="match status" value="1"/>
</dbReference>
<evidence type="ECO:0000313" key="7">
    <source>
        <dbReference type="Proteomes" id="UP000199093"/>
    </source>
</evidence>
<keyword evidence="1 2" id="KW-0663">Pyridoxal phosphate</keyword>